<comment type="subcellular location">
    <subcellularLocation>
        <location evidence="1">Periplasm</location>
    </subcellularLocation>
</comment>
<dbReference type="Gene3D" id="3.40.190.10">
    <property type="entry name" value="Periplasmic binding protein-like II"/>
    <property type="match status" value="2"/>
</dbReference>
<name>A0A843YRM8_9BURK</name>
<proteinExistence type="inferred from homology"/>
<evidence type="ECO:0000313" key="6">
    <source>
        <dbReference type="EMBL" id="MQR02409.1"/>
    </source>
</evidence>
<dbReference type="EMBL" id="WINI01000009">
    <property type="protein sequence ID" value="MQR02409.1"/>
    <property type="molecule type" value="Genomic_DNA"/>
</dbReference>
<organism evidence="6 7">
    <name type="scientific">Glaciimonas soli</name>
    <dbReference type="NCBI Taxonomy" id="2590999"/>
    <lineage>
        <taxon>Bacteria</taxon>
        <taxon>Pseudomonadati</taxon>
        <taxon>Pseudomonadota</taxon>
        <taxon>Betaproteobacteria</taxon>
        <taxon>Burkholderiales</taxon>
        <taxon>Oxalobacteraceae</taxon>
        <taxon>Glaciimonas</taxon>
    </lineage>
</organism>
<evidence type="ECO:0000256" key="3">
    <source>
        <dbReference type="ARBA" id="ARBA00022448"/>
    </source>
</evidence>
<keyword evidence="3" id="KW-0813">Transport</keyword>
<dbReference type="PANTHER" id="PTHR30368">
    <property type="entry name" value="SULFATE-BINDING PROTEIN"/>
    <property type="match status" value="1"/>
</dbReference>
<protein>
    <submittedName>
        <fullName evidence="6">ABC transporter substrate-binding protein</fullName>
    </submittedName>
</protein>
<dbReference type="RefSeq" id="WP_153236041.1">
    <property type="nucleotide sequence ID" value="NZ_WINI01000009.1"/>
</dbReference>
<evidence type="ECO:0000256" key="4">
    <source>
        <dbReference type="ARBA" id="ARBA00022729"/>
    </source>
</evidence>
<dbReference type="CDD" id="cd13519">
    <property type="entry name" value="PBP2_PEB3_AcfC"/>
    <property type="match status" value="1"/>
</dbReference>
<keyword evidence="5" id="KW-0574">Periplasm</keyword>
<accession>A0A843YRM8</accession>
<evidence type="ECO:0000256" key="5">
    <source>
        <dbReference type="ARBA" id="ARBA00022764"/>
    </source>
</evidence>
<evidence type="ECO:0000256" key="2">
    <source>
        <dbReference type="ARBA" id="ARBA00006099"/>
    </source>
</evidence>
<evidence type="ECO:0000256" key="1">
    <source>
        <dbReference type="ARBA" id="ARBA00004418"/>
    </source>
</evidence>
<reference evidence="6 7" key="1">
    <citation type="submission" date="2019-10" db="EMBL/GenBank/DDBJ databases">
        <title>Glaciimonas soli sp. nov., a psychrophilic bacterium isolated from the forest soil of a high elevation mountain in Taiwan.</title>
        <authorList>
            <person name="Wang L.-T."/>
            <person name="Shieh W.Y."/>
        </authorList>
    </citation>
    <scope>NUCLEOTIDE SEQUENCE [LARGE SCALE GENOMIC DNA]</scope>
    <source>
        <strain evidence="6 7">GS1</strain>
    </source>
</reference>
<dbReference type="Pfam" id="PF13531">
    <property type="entry name" value="SBP_bac_11"/>
    <property type="match status" value="1"/>
</dbReference>
<dbReference type="Proteomes" id="UP000451565">
    <property type="component" value="Unassembled WGS sequence"/>
</dbReference>
<dbReference type="PANTHER" id="PTHR30368:SF2">
    <property type="entry name" value="SULFATE-BINDING PROTEIN"/>
    <property type="match status" value="1"/>
</dbReference>
<keyword evidence="7" id="KW-1185">Reference proteome</keyword>
<dbReference type="GO" id="GO:0042597">
    <property type="term" value="C:periplasmic space"/>
    <property type="evidence" value="ECO:0007669"/>
    <property type="project" value="UniProtKB-SubCell"/>
</dbReference>
<dbReference type="SUPFAM" id="SSF53850">
    <property type="entry name" value="Periplasmic binding protein-like II"/>
    <property type="match status" value="1"/>
</dbReference>
<dbReference type="AlphaFoldDB" id="A0A843YRM8"/>
<dbReference type="OrthoDB" id="9802127at2"/>
<sequence>MKINKKNYCADQPKRRLNSHARALTITAISVLGLLLSNAAVAQEILYVYGPGGPAPAMKEAAAVFEKLHDTKVEVVAGPTPTWIAKAKQNADVIYSGSETMMTDFTVAMDGRIVEQTIEPLYLRPLAILVRKNNPKHISGVNDLLKPGVKILVVNGAGQNGVWEDMAGRKGDINTVRNMRSHIVSYAGNSAIAKQTWIDHPEIDVWLIWNIWQVANPTLADVIPIEPDYAIYRDTGVGLTVQGTGKPVAKAFVEFLHTPKAAQIFKKWGWSGS</sequence>
<comment type="caution">
    <text evidence="6">The sequence shown here is derived from an EMBL/GenBank/DDBJ whole genome shotgun (WGS) entry which is preliminary data.</text>
</comment>
<comment type="similarity">
    <text evidence="2">Belongs to the prokaryotic sulfate-binding protein family.</text>
</comment>
<dbReference type="GO" id="GO:1902358">
    <property type="term" value="P:sulfate transmembrane transport"/>
    <property type="evidence" value="ECO:0007669"/>
    <property type="project" value="InterPro"/>
</dbReference>
<gene>
    <name evidence="6" type="ORF">GEV47_17165</name>
</gene>
<evidence type="ECO:0000313" key="7">
    <source>
        <dbReference type="Proteomes" id="UP000451565"/>
    </source>
</evidence>
<keyword evidence="4" id="KW-0732">Signal</keyword>
<dbReference type="GO" id="GO:0140104">
    <property type="term" value="F:molecular carrier activity"/>
    <property type="evidence" value="ECO:0007669"/>
    <property type="project" value="InterPro"/>
</dbReference>
<dbReference type="InterPro" id="IPR005669">
    <property type="entry name" value="Thiosulph/SO4-bd"/>
</dbReference>